<dbReference type="EMBL" id="BMCK01000005">
    <property type="protein sequence ID" value="GGD27642.1"/>
    <property type="molecule type" value="Genomic_DNA"/>
</dbReference>
<reference evidence="3 4" key="1">
    <citation type="journal article" date="2008" name="Int. J. Syst. Evol. Microbiol.">
        <title>Nocardioides daphniae sp. nov., isolated from Daphnia cucullata (Crustacea: Cladocera).</title>
        <authorList>
            <person name="Toth E.M."/>
            <person name="Keki Z."/>
            <person name="Homonnay Z.G."/>
            <person name="Borsodi A.K."/>
            <person name="Marialigeti K."/>
            <person name="Schumann P."/>
        </authorList>
    </citation>
    <scope>NUCLEOTIDE SEQUENCE [LARGE SCALE GENOMIC DNA]</scope>
    <source>
        <strain evidence="3 4">JCM 16608</strain>
    </source>
</reference>
<dbReference type="Gene3D" id="2.60.40.1890">
    <property type="entry name" value="PCu(A)C copper chaperone"/>
    <property type="match status" value="1"/>
</dbReference>
<dbReference type="RefSeq" id="WP_135832903.1">
    <property type="nucleotide sequence ID" value="NZ_BMCK01000005.1"/>
</dbReference>
<evidence type="ECO:0000313" key="4">
    <source>
        <dbReference type="Proteomes" id="UP000297025"/>
    </source>
</evidence>
<dbReference type="AlphaFoldDB" id="A0A4P7UCH7"/>
<evidence type="ECO:0000313" key="2">
    <source>
        <dbReference type="EMBL" id="GGD27642.1"/>
    </source>
</evidence>
<evidence type="ECO:0000313" key="3">
    <source>
        <dbReference type="EMBL" id="QCC77860.1"/>
    </source>
</evidence>
<dbReference type="SUPFAM" id="SSF110087">
    <property type="entry name" value="DR1885-like metal-binding protein"/>
    <property type="match status" value="1"/>
</dbReference>
<dbReference type="InterPro" id="IPR058248">
    <property type="entry name" value="Lxx211020-like"/>
</dbReference>
<accession>A0A4P7UCH7</accession>
<dbReference type="PROSITE" id="PS51257">
    <property type="entry name" value="PROKAR_LIPOPROTEIN"/>
    <property type="match status" value="1"/>
</dbReference>
<reference evidence="2" key="5">
    <citation type="submission" date="2024-05" db="EMBL/GenBank/DDBJ databases">
        <authorList>
            <person name="Sun Q."/>
            <person name="Sedlacek I."/>
        </authorList>
    </citation>
    <scope>NUCLEOTIDE SEQUENCE</scope>
    <source>
        <strain evidence="2">CCM 7403</strain>
    </source>
</reference>
<keyword evidence="5" id="KW-1185">Reference proteome</keyword>
<reference evidence="3" key="4">
    <citation type="submission" date="2019-03" db="EMBL/GenBank/DDBJ databases">
        <authorList>
            <person name="Huang Y."/>
        </authorList>
    </citation>
    <scope>NUCLEOTIDE SEQUENCE</scope>
    <source>
        <strain evidence="3">JCM 16608</strain>
    </source>
</reference>
<feature type="chain" id="PRO_5020391793" evidence="1">
    <location>
        <begin position="29"/>
        <end position="190"/>
    </location>
</feature>
<proteinExistence type="predicted"/>
<name>A0A4P7UCH7_9ACTN</name>
<protein>
    <submittedName>
        <fullName evidence="3">Copper chaperone PCu(A)C</fullName>
    </submittedName>
</protein>
<dbReference type="Proteomes" id="UP000630594">
    <property type="component" value="Unassembled WGS sequence"/>
</dbReference>
<evidence type="ECO:0000256" key="1">
    <source>
        <dbReference type="SAM" id="SignalP"/>
    </source>
</evidence>
<dbReference type="PANTHER" id="PTHR36302">
    <property type="entry name" value="BLR7088 PROTEIN"/>
    <property type="match status" value="1"/>
</dbReference>
<feature type="signal peptide" evidence="1">
    <location>
        <begin position="1"/>
        <end position="28"/>
    </location>
</feature>
<dbReference type="KEGG" id="ndp:E2C04_12940"/>
<gene>
    <name evidence="3" type="ORF">E2C04_12940</name>
    <name evidence="2" type="ORF">GCM10007231_28880</name>
</gene>
<keyword evidence="1" id="KW-0732">Signal</keyword>
<dbReference type="OrthoDB" id="9796962at2"/>
<evidence type="ECO:0000313" key="5">
    <source>
        <dbReference type="Proteomes" id="UP000630594"/>
    </source>
</evidence>
<reference evidence="2" key="2">
    <citation type="journal article" date="2014" name="Int. J. Syst. Evol. Microbiol.">
        <title>Complete genome of a new Firmicutes species belonging to the dominant human colonic microbiota ('Ruminococcus bicirculans') reveals two chromosomes and a selective capacity to utilize plant glucans.</title>
        <authorList>
            <consortium name="NISC Comparative Sequencing Program"/>
            <person name="Wegmann U."/>
            <person name="Louis P."/>
            <person name="Goesmann A."/>
            <person name="Henrissat B."/>
            <person name="Duncan S.H."/>
            <person name="Flint H.J."/>
        </authorList>
    </citation>
    <scope>NUCLEOTIDE SEQUENCE</scope>
    <source>
        <strain evidence="2">CCM 7403</strain>
    </source>
</reference>
<dbReference type="InterPro" id="IPR007410">
    <property type="entry name" value="LpqE-like"/>
</dbReference>
<dbReference type="PANTHER" id="PTHR36302:SF1">
    <property type="entry name" value="COPPER CHAPERONE PCU(A)C"/>
    <property type="match status" value="1"/>
</dbReference>
<dbReference type="EMBL" id="CP038462">
    <property type="protein sequence ID" value="QCC77860.1"/>
    <property type="molecule type" value="Genomic_DNA"/>
</dbReference>
<dbReference type="Proteomes" id="UP000297025">
    <property type="component" value="Chromosome"/>
</dbReference>
<reference evidence="5" key="3">
    <citation type="journal article" date="2019" name="Int. J. Syst. Evol. Microbiol.">
        <title>The Global Catalogue of Microorganisms (GCM) 10K type strain sequencing project: providing services to taxonomists for standard genome sequencing and annotation.</title>
        <authorList>
            <consortium name="The Broad Institute Genomics Platform"/>
            <consortium name="The Broad Institute Genome Sequencing Center for Infectious Disease"/>
            <person name="Wu L."/>
            <person name="Ma J."/>
        </authorList>
    </citation>
    <scope>NUCLEOTIDE SEQUENCE [LARGE SCALE GENOMIC DNA]</scope>
    <source>
        <strain evidence="5">CCM 7403</strain>
    </source>
</reference>
<organism evidence="3 4">
    <name type="scientific">Nocardioides daphniae</name>
    <dbReference type="NCBI Taxonomy" id="402297"/>
    <lineage>
        <taxon>Bacteria</taxon>
        <taxon>Bacillati</taxon>
        <taxon>Actinomycetota</taxon>
        <taxon>Actinomycetes</taxon>
        <taxon>Propionibacteriales</taxon>
        <taxon>Nocardioidaceae</taxon>
        <taxon>Nocardioides</taxon>
    </lineage>
</organism>
<sequence>MSHTRSPLNRARLGAAALVVALAGSVAACGTDTGEKGASSKAAAPAAASADALVVEDPWVRGTDGAKDATMSAAFMVLDNEGDEEFTLTGATTDAAARVELHEMAMVDGKSVMREIDGGIVLAPGKGQLLQPGGLHIMLMDLTGGLAAGDEVTLTLELADGSTKEVTAPVKAFTEEEEHYHAPGTADHEH</sequence>
<dbReference type="Pfam" id="PF04314">
    <property type="entry name" value="PCuAC"/>
    <property type="match status" value="1"/>
</dbReference>
<dbReference type="InterPro" id="IPR036182">
    <property type="entry name" value="PCuAC_sf"/>
</dbReference>